<accession>A0AA48HQP3</accession>
<protein>
    <submittedName>
        <fullName evidence="2">Aspartyl/asparaginyl beta-hydroxylase</fullName>
    </submittedName>
</protein>
<evidence type="ECO:0000313" key="2">
    <source>
        <dbReference type="EMBL" id="BDX07897.1"/>
    </source>
</evidence>
<sequence length="193" mass="22105">MQHLSSLRLKHVLPFFENQIQAELSSIDSAQWVDHVNTNTYEGSWRVFPLRTLRENKEAHPIIQSFQIETGRHWVDLPVLGSLLSIQAIIKSIPVCFYSIRLMLLQPQGFINEHRDRGLNLENGCARLHVPLQTHNEVSFISNGVELPMEAGDLWYINADQPHSVENKGSISRINLVLDCEVNDWLTKKVSLC</sequence>
<dbReference type="AlphaFoldDB" id="A0AA48HQP3"/>
<dbReference type="InterPro" id="IPR007803">
    <property type="entry name" value="Asp/Arg/Pro-Hydrxlase"/>
</dbReference>
<name>A0AA48HQP3_9ALTE</name>
<dbReference type="Proteomes" id="UP001333710">
    <property type="component" value="Chromosome"/>
</dbReference>
<dbReference type="SUPFAM" id="SSF51197">
    <property type="entry name" value="Clavaminate synthase-like"/>
    <property type="match status" value="1"/>
</dbReference>
<dbReference type="Gene3D" id="2.60.120.330">
    <property type="entry name" value="B-lactam Antibiotic, Isopenicillin N Synthase, Chain"/>
    <property type="match status" value="1"/>
</dbReference>
<keyword evidence="3" id="KW-1185">Reference proteome</keyword>
<dbReference type="EMBL" id="AP027272">
    <property type="protein sequence ID" value="BDX07897.1"/>
    <property type="molecule type" value="Genomic_DNA"/>
</dbReference>
<evidence type="ECO:0000259" key="1">
    <source>
        <dbReference type="Pfam" id="PF05118"/>
    </source>
</evidence>
<dbReference type="KEGG" id="pmaw:MACH26_34180"/>
<dbReference type="RefSeq" id="WP_338293996.1">
    <property type="nucleotide sequence ID" value="NZ_AP027272.1"/>
</dbReference>
<dbReference type="Pfam" id="PF05118">
    <property type="entry name" value="Asp_Arg_Hydrox"/>
    <property type="match status" value="1"/>
</dbReference>
<proteinExistence type="predicted"/>
<feature type="domain" description="Aspartyl/asparaginy/proline hydroxylase" evidence="1">
    <location>
        <begin position="19"/>
        <end position="181"/>
    </location>
</feature>
<gene>
    <name evidence="2" type="ORF">MACH26_34180</name>
</gene>
<reference evidence="2" key="1">
    <citation type="submission" date="2023-01" db="EMBL/GenBank/DDBJ databases">
        <title>Complete genome sequence of Planctobacterium marinum strain Dej080120_11.</title>
        <authorList>
            <person name="Ueki S."/>
            <person name="Maruyama F."/>
        </authorList>
    </citation>
    <scope>NUCLEOTIDE SEQUENCE</scope>
    <source>
        <strain evidence="2">Dej080120_11</strain>
    </source>
</reference>
<organism evidence="2 3">
    <name type="scientific">Planctobacterium marinum</name>
    <dbReference type="NCBI Taxonomy" id="1631968"/>
    <lineage>
        <taxon>Bacteria</taxon>
        <taxon>Pseudomonadati</taxon>
        <taxon>Pseudomonadota</taxon>
        <taxon>Gammaproteobacteria</taxon>
        <taxon>Alteromonadales</taxon>
        <taxon>Alteromonadaceae</taxon>
        <taxon>Planctobacterium</taxon>
    </lineage>
</organism>
<evidence type="ECO:0000313" key="3">
    <source>
        <dbReference type="Proteomes" id="UP001333710"/>
    </source>
</evidence>
<dbReference type="InterPro" id="IPR027443">
    <property type="entry name" value="IPNS-like_sf"/>
</dbReference>